<comment type="subcellular location">
    <subcellularLocation>
        <location evidence="1">Cell inner membrane</location>
        <topology evidence="1">Multi-pass membrane protein</topology>
    </subcellularLocation>
</comment>
<evidence type="ECO:0000256" key="3">
    <source>
        <dbReference type="ARBA" id="ARBA00022519"/>
    </source>
</evidence>
<reference evidence="8 9" key="1">
    <citation type="submission" date="2018-06" db="EMBL/GenBank/DDBJ databases">
        <authorList>
            <consortium name="Pathogen Informatics"/>
            <person name="Doyle S."/>
        </authorList>
    </citation>
    <scope>NUCLEOTIDE SEQUENCE [LARGE SCALE GENOMIC DNA]</scope>
    <source>
        <strain evidence="8 9">NCTC8261</strain>
    </source>
</reference>
<keyword evidence="3" id="KW-0997">Cell inner membrane</keyword>
<keyword evidence="6" id="KW-0472">Membrane</keyword>
<evidence type="ECO:0000256" key="1">
    <source>
        <dbReference type="ARBA" id="ARBA00004429"/>
    </source>
</evidence>
<name>A0A379WLI6_SALET</name>
<dbReference type="PROSITE" id="PS50850">
    <property type="entry name" value="MFS"/>
    <property type="match status" value="1"/>
</dbReference>
<evidence type="ECO:0000256" key="5">
    <source>
        <dbReference type="ARBA" id="ARBA00022989"/>
    </source>
</evidence>
<organism evidence="8 9">
    <name type="scientific">Salmonella enterica I</name>
    <dbReference type="NCBI Taxonomy" id="59201"/>
    <lineage>
        <taxon>Bacteria</taxon>
        <taxon>Pseudomonadati</taxon>
        <taxon>Pseudomonadota</taxon>
        <taxon>Gammaproteobacteria</taxon>
        <taxon>Enterobacterales</taxon>
        <taxon>Enterobacteriaceae</taxon>
        <taxon>Salmonella</taxon>
    </lineage>
</organism>
<evidence type="ECO:0000259" key="7">
    <source>
        <dbReference type="PROSITE" id="PS50850"/>
    </source>
</evidence>
<keyword evidence="5" id="KW-1133">Transmembrane helix</keyword>
<evidence type="ECO:0000313" key="9">
    <source>
        <dbReference type="Proteomes" id="UP000254712"/>
    </source>
</evidence>
<dbReference type="GO" id="GO:0005886">
    <property type="term" value="C:plasma membrane"/>
    <property type="evidence" value="ECO:0007669"/>
    <property type="project" value="UniProtKB-SubCell"/>
</dbReference>
<dbReference type="InterPro" id="IPR036259">
    <property type="entry name" value="MFS_trans_sf"/>
</dbReference>
<dbReference type="GO" id="GO:0022857">
    <property type="term" value="F:transmembrane transporter activity"/>
    <property type="evidence" value="ECO:0007669"/>
    <property type="project" value="InterPro"/>
</dbReference>
<proteinExistence type="predicted"/>
<evidence type="ECO:0000256" key="2">
    <source>
        <dbReference type="ARBA" id="ARBA00022475"/>
    </source>
</evidence>
<protein>
    <submittedName>
        <fullName evidence="8">Galactose-proton symporter</fullName>
    </submittedName>
</protein>
<feature type="domain" description="Major facilitator superfamily (MFS) profile" evidence="7">
    <location>
        <begin position="18"/>
        <end position="77"/>
    </location>
</feature>
<dbReference type="EMBL" id="UGXT01000002">
    <property type="protein sequence ID" value="SUH35025.1"/>
    <property type="molecule type" value="Genomic_DNA"/>
</dbReference>
<dbReference type="Gene3D" id="1.20.1250.20">
    <property type="entry name" value="MFS general substrate transporter like domains"/>
    <property type="match status" value="1"/>
</dbReference>
<keyword evidence="2" id="KW-1003">Cell membrane</keyword>
<evidence type="ECO:0000313" key="8">
    <source>
        <dbReference type="EMBL" id="SUH35025.1"/>
    </source>
</evidence>
<dbReference type="SUPFAM" id="SSF103473">
    <property type="entry name" value="MFS general substrate transporter"/>
    <property type="match status" value="1"/>
</dbReference>
<dbReference type="AlphaFoldDB" id="A0A379WLI6"/>
<sequence>MPDNKKQGRSNKAMTFFVCFLAALAGLLFGLDIGVIAGALPFITDEFQITAHTQEWGGQLHDVWRCRRRCRQRLALL</sequence>
<dbReference type="Proteomes" id="UP000254712">
    <property type="component" value="Unassembled WGS sequence"/>
</dbReference>
<keyword evidence="4" id="KW-0812">Transmembrane</keyword>
<accession>A0A379WLI6</accession>
<dbReference type="InterPro" id="IPR020846">
    <property type="entry name" value="MFS_dom"/>
</dbReference>
<evidence type="ECO:0000256" key="6">
    <source>
        <dbReference type="ARBA" id="ARBA00023136"/>
    </source>
</evidence>
<evidence type="ECO:0000256" key="4">
    <source>
        <dbReference type="ARBA" id="ARBA00022692"/>
    </source>
</evidence>
<gene>
    <name evidence="8" type="primary">galP_3</name>
    <name evidence="8" type="ORF">NCTC8261_01230</name>
</gene>